<dbReference type="Proteomes" id="UP000516260">
    <property type="component" value="Chromosome 19"/>
</dbReference>
<organism evidence="4 5">
    <name type="scientific">Takifugu bimaculatus</name>
    <dbReference type="NCBI Taxonomy" id="433685"/>
    <lineage>
        <taxon>Eukaryota</taxon>
        <taxon>Metazoa</taxon>
        <taxon>Chordata</taxon>
        <taxon>Craniata</taxon>
        <taxon>Vertebrata</taxon>
        <taxon>Euteleostomi</taxon>
        <taxon>Actinopterygii</taxon>
        <taxon>Neopterygii</taxon>
        <taxon>Teleostei</taxon>
        <taxon>Neoteleostei</taxon>
        <taxon>Acanthomorphata</taxon>
        <taxon>Eupercaria</taxon>
        <taxon>Tetraodontiformes</taxon>
        <taxon>Tetradontoidea</taxon>
        <taxon>Tetraodontidae</taxon>
        <taxon>Takifugu</taxon>
    </lineage>
</organism>
<evidence type="ECO:0000313" key="4">
    <source>
        <dbReference type="EMBL" id="TNM95066.1"/>
    </source>
</evidence>
<feature type="compositionally biased region" description="Basic and acidic residues" evidence="1">
    <location>
        <begin position="91"/>
        <end position="109"/>
    </location>
</feature>
<dbReference type="GO" id="GO:0031032">
    <property type="term" value="P:actomyosin structure organization"/>
    <property type="evidence" value="ECO:0007669"/>
    <property type="project" value="TreeGrafter"/>
</dbReference>
<gene>
    <name evidence="4" type="ORF">fugu_017825</name>
</gene>
<accession>A0A4Z2BU00</accession>
<proteinExistence type="predicted"/>
<sequence length="398" mass="43101">MRVHGDNIYVRHSNLMLEDHDKTQEEVLKHQASISQLKRSFMEAPPPSPPQLNQWEKRLTSSPATIRIQQQQVVSEPQVEAATTAAAADNTHSDTKEPAKVSKMTKPEGDVVAIGSLSEPGVKTSEPTNVAREESVSSESESEEEAEYHPNVSVSIAHTQIPEEKEEELEQGEKKEEKLVEPDTAAPGVTSAPAEVSQPVEATSPEEEGAQTLEENAEEEEEEEEEEKEVVGSDEVPVIPPEEAPNGVTLSAEAATEVPAHTEEEEEPKMNGEASLAEAESRPQVICCSEPPVVKTEMVTISDTFAAQKTEIATKEVPIVHTETKTITYEAAQLDGNGDGEPGVLMTAQTITSESLCTTTTTHITKTLKGGLSETRIEKRIVITGDCDIDHDEVSSPS</sequence>
<dbReference type="PANTHER" id="PTHR23280">
    <property type="entry name" value="4.1 G PROTEIN"/>
    <property type="match status" value="1"/>
</dbReference>
<comment type="caution">
    <text evidence="4">The sequence shown here is derived from an EMBL/GenBank/DDBJ whole genome shotgun (WGS) entry which is preliminary data.</text>
</comment>
<dbReference type="InterPro" id="IPR008379">
    <property type="entry name" value="Band_4.1_C"/>
</dbReference>
<dbReference type="GO" id="GO:0005198">
    <property type="term" value="F:structural molecule activity"/>
    <property type="evidence" value="ECO:0007669"/>
    <property type="project" value="InterPro"/>
</dbReference>
<feature type="compositionally biased region" description="Basic and acidic residues" evidence="1">
    <location>
        <begin position="171"/>
        <end position="181"/>
    </location>
</feature>
<feature type="compositionally biased region" description="Acidic residues" evidence="1">
    <location>
        <begin position="204"/>
        <end position="228"/>
    </location>
</feature>
<keyword evidence="5" id="KW-1185">Reference proteome</keyword>
<evidence type="ECO:0008006" key="6">
    <source>
        <dbReference type="Google" id="ProtNLM"/>
    </source>
</evidence>
<evidence type="ECO:0000256" key="1">
    <source>
        <dbReference type="SAM" id="MobiDB-lite"/>
    </source>
</evidence>
<protein>
    <recommendedName>
        <fullName evidence="6">Band 4.1 C-terminal domain-containing protein</fullName>
    </recommendedName>
</protein>
<dbReference type="GO" id="GO:0003779">
    <property type="term" value="F:actin binding"/>
    <property type="evidence" value="ECO:0007669"/>
    <property type="project" value="InterPro"/>
</dbReference>
<dbReference type="Pfam" id="PF05902">
    <property type="entry name" value="4_1_CTD"/>
    <property type="match status" value="1"/>
</dbReference>
<reference evidence="4 5" key="1">
    <citation type="submission" date="2019-04" db="EMBL/GenBank/DDBJ databases">
        <title>The sequence and de novo assembly of Takifugu bimaculatus genome using PacBio and Hi-C technologies.</title>
        <authorList>
            <person name="Xu P."/>
            <person name="Liu B."/>
            <person name="Zhou Z."/>
        </authorList>
    </citation>
    <scope>NUCLEOTIDE SEQUENCE [LARGE SCALE GENOMIC DNA]</scope>
    <source>
        <strain evidence="4">TB-2018</strain>
        <tissue evidence="4">Muscle</tissue>
    </source>
</reference>
<name>A0A4Z2BU00_9TELE</name>
<evidence type="ECO:0000259" key="2">
    <source>
        <dbReference type="Pfam" id="PF04382"/>
    </source>
</evidence>
<dbReference type="GO" id="GO:0030866">
    <property type="term" value="P:cortical actin cytoskeleton organization"/>
    <property type="evidence" value="ECO:0007669"/>
    <property type="project" value="InterPro"/>
</dbReference>
<dbReference type="InterPro" id="IPR007477">
    <property type="entry name" value="SAB_dom"/>
</dbReference>
<evidence type="ECO:0000313" key="5">
    <source>
        <dbReference type="Proteomes" id="UP000516260"/>
    </source>
</evidence>
<dbReference type="GO" id="GO:0005856">
    <property type="term" value="C:cytoskeleton"/>
    <property type="evidence" value="ECO:0007669"/>
    <property type="project" value="InterPro"/>
</dbReference>
<feature type="domain" description="Band 4.1 C-terminal" evidence="3">
    <location>
        <begin position="315"/>
        <end position="394"/>
    </location>
</feature>
<evidence type="ECO:0000259" key="3">
    <source>
        <dbReference type="Pfam" id="PF05902"/>
    </source>
</evidence>
<dbReference type="PANTHER" id="PTHR23280:SF41">
    <property type="entry name" value="BAND 4.1-LIKE PROTEIN 2"/>
    <property type="match status" value="1"/>
</dbReference>
<dbReference type="AlphaFoldDB" id="A0A4Z2BU00"/>
<feature type="region of interest" description="Disordered" evidence="1">
    <location>
        <begin position="82"/>
        <end position="282"/>
    </location>
</feature>
<feature type="domain" description="SAB" evidence="2">
    <location>
        <begin position="16"/>
        <end position="64"/>
    </location>
</feature>
<dbReference type="EMBL" id="SWLE01000011">
    <property type="protein sequence ID" value="TNM95066.1"/>
    <property type="molecule type" value="Genomic_DNA"/>
</dbReference>
<dbReference type="Pfam" id="PF04382">
    <property type="entry name" value="SAB"/>
    <property type="match status" value="1"/>
</dbReference>
<dbReference type="GO" id="GO:0005886">
    <property type="term" value="C:plasma membrane"/>
    <property type="evidence" value="ECO:0007669"/>
    <property type="project" value="TreeGrafter"/>
</dbReference>